<dbReference type="PANTHER" id="PTHR30024">
    <property type="entry name" value="ALIPHATIC SULFONATES-BINDING PROTEIN-RELATED"/>
    <property type="match status" value="1"/>
</dbReference>
<dbReference type="InterPro" id="IPR044527">
    <property type="entry name" value="NrtA/CpmA_ABC-bd_dom"/>
</dbReference>
<dbReference type="InterPro" id="IPR015168">
    <property type="entry name" value="SsuA/THI5"/>
</dbReference>
<reference evidence="10" key="1">
    <citation type="submission" date="2015-03" db="EMBL/GenBank/DDBJ databases">
        <authorList>
            <person name="Nijsse Bart"/>
        </authorList>
    </citation>
    <scope>NUCLEOTIDE SEQUENCE [LARGE SCALE GENOMIC DNA]</scope>
</reference>
<keyword evidence="5" id="KW-0997">Cell inner membrane</keyword>
<keyword evidence="10" id="KW-1185">Reference proteome</keyword>
<feature type="signal peptide" evidence="7">
    <location>
        <begin position="1"/>
        <end position="28"/>
    </location>
</feature>
<evidence type="ECO:0000256" key="5">
    <source>
        <dbReference type="ARBA" id="ARBA00022519"/>
    </source>
</evidence>
<evidence type="ECO:0000256" key="6">
    <source>
        <dbReference type="ARBA" id="ARBA00023136"/>
    </source>
</evidence>
<dbReference type="CDD" id="cd13553">
    <property type="entry name" value="PBP2_NrtA_CpmA_like"/>
    <property type="match status" value="1"/>
</dbReference>
<evidence type="ECO:0000313" key="9">
    <source>
        <dbReference type="EMBL" id="CQR74782.1"/>
    </source>
</evidence>
<gene>
    <name evidence="9" type="ORF">SpAn4DRAFT_4139</name>
</gene>
<name>A0A0U1L4Z1_9FIRM</name>
<dbReference type="Gene3D" id="3.40.190.10">
    <property type="entry name" value="Periplasmic binding protein-like II"/>
    <property type="match status" value="2"/>
</dbReference>
<dbReference type="EMBL" id="CTRP01000015">
    <property type="protein sequence ID" value="CQR74782.1"/>
    <property type="molecule type" value="Genomic_DNA"/>
</dbReference>
<keyword evidence="7" id="KW-0732">Signal</keyword>
<comment type="subcellular location">
    <subcellularLocation>
        <location evidence="1">Cell inner membrane</location>
    </subcellularLocation>
</comment>
<evidence type="ECO:0000256" key="7">
    <source>
        <dbReference type="SAM" id="SignalP"/>
    </source>
</evidence>
<evidence type="ECO:0000256" key="1">
    <source>
        <dbReference type="ARBA" id="ARBA00004533"/>
    </source>
</evidence>
<comment type="similarity">
    <text evidence="2">Belongs to the bacterial solute-binding protein SsuA/TauA family.</text>
</comment>
<dbReference type="AlphaFoldDB" id="A0A0U1L4Z1"/>
<feature type="domain" description="Solute-binding protein family 3/N-terminal" evidence="8">
    <location>
        <begin position="49"/>
        <end position="282"/>
    </location>
</feature>
<keyword evidence="4" id="KW-1003">Cell membrane</keyword>
<keyword evidence="3" id="KW-0813">Transport</keyword>
<evidence type="ECO:0000256" key="3">
    <source>
        <dbReference type="ARBA" id="ARBA00022448"/>
    </source>
</evidence>
<evidence type="ECO:0000256" key="2">
    <source>
        <dbReference type="ARBA" id="ARBA00010742"/>
    </source>
</evidence>
<dbReference type="PANTHER" id="PTHR30024:SF42">
    <property type="entry name" value="ALIPHATIC SULFONATES-BINDING PROTEIN-RELATED"/>
    <property type="match status" value="1"/>
</dbReference>
<evidence type="ECO:0000256" key="4">
    <source>
        <dbReference type="ARBA" id="ARBA00022475"/>
    </source>
</evidence>
<dbReference type="RefSeq" id="WP_021166613.1">
    <property type="nucleotide sequence ID" value="NZ_CTRP01000015.1"/>
</dbReference>
<organism evidence="9 10">
    <name type="scientific">Sporomusa ovata</name>
    <dbReference type="NCBI Taxonomy" id="2378"/>
    <lineage>
        <taxon>Bacteria</taxon>
        <taxon>Bacillati</taxon>
        <taxon>Bacillota</taxon>
        <taxon>Negativicutes</taxon>
        <taxon>Selenomonadales</taxon>
        <taxon>Sporomusaceae</taxon>
        <taxon>Sporomusa</taxon>
    </lineage>
</organism>
<dbReference type="InterPro" id="IPR001638">
    <property type="entry name" value="Solute-binding_3/MltF_N"/>
</dbReference>
<accession>A0A0U1L4Z1</accession>
<protein>
    <submittedName>
        <fullName evidence="9">ABC-type nitrate/sulfonate/bicarbonate transport systems, periplasmic components</fullName>
    </submittedName>
</protein>
<dbReference type="SUPFAM" id="SSF53850">
    <property type="entry name" value="Periplasmic binding protein-like II"/>
    <property type="match status" value="1"/>
</dbReference>
<dbReference type="Pfam" id="PF09084">
    <property type="entry name" value="NMT1"/>
    <property type="match status" value="1"/>
</dbReference>
<evidence type="ECO:0000313" key="10">
    <source>
        <dbReference type="Proteomes" id="UP000049855"/>
    </source>
</evidence>
<proteinExistence type="inferred from homology"/>
<keyword evidence="6" id="KW-0472">Membrane</keyword>
<dbReference type="Proteomes" id="UP000049855">
    <property type="component" value="Unassembled WGS sequence"/>
</dbReference>
<sequence>MRKQQPLFIASLAFILVLSLLFTGCSQQKTQQSETQSTAQSAPFTDKIKFKMGYLPAVGDILTFVAKEKGFYEQEGLDVELFQFTNSGEGLNAIKAGKLDAGAFGTSAPQVFIAKGTPFIDIGGMQSEGHAIIAKPENADQFSSPQGFVGKKVATVRLATGDAVWRSAMFKAGIDWKTQVTIQELDSPAAVLEAVKKGAADVGLVWVPFSEMAEQQGLQIVSWSSTYMPGHVCCRVVAMEDKLQTNKEAYIRLARANILAYDFYINNQEETLDIASKYVKLDRELLRKATYSGNIYSVPDPDKKGFFAFWEAMKAAGYIQSDIDISKHVNSEIYKTALDQLQQRDPQNSTYQKLAKDYVINNQ</sequence>
<dbReference type="PROSITE" id="PS51257">
    <property type="entry name" value="PROKAR_LIPOPROTEIN"/>
    <property type="match status" value="1"/>
</dbReference>
<dbReference type="SMART" id="SM00062">
    <property type="entry name" value="PBPb"/>
    <property type="match status" value="1"/>
</dbReference>
<dbReference type="GO" id="GO:0005886">
    <property type="term" value="C:plasma membrane"/>
    <property type="evidence" value="ECO:0007669"/>
    <property type="project" value="UniProtKB-SubCell"/>
</dbReference>
<feature type="chain" id="PRO_5039163591" evidence="7">
    <location>
        <begin position="29"/>
        <end position="363"/>
    </location>
</feature>
<evidence type="ECO:0000259" key="8">
    <source>
        <dbReference type="SMART" id="SM00062"/>
    </source>
</evidence>